<dbReference type="EMBL" id="GGEC01010162">
    <property type="protein sequence ID" value="MBW90645.1"/>
    <property type="molecule type" value="Transcribed_RNA"/>
</dbReference>
<reference evidence="1" key="1">
    <citation type="submission" date="2018-02" db="EMBL/GenBank/DDBJ databases">
        <title>Rhizophora mucronata_Transcriptome.</title>
        <authorList>
            <person name="Meera S.P."/>
            <person name="Sreeshan A."/>
            <person name="Augustine A."/>
        </authorList>
    </citation>
    <scope>NUCLEOTIDE SEQUENCE</scope>
    <source>
        <tissue evidence="1">Leaf</tissue>
    </source>
</reference>
<accession>A0A2P2JAX5</accession>
<sequence length="21" mass="2674">MILVKWGLREVEAWRRRMMRG</sequence>
<proteinExistence type="predicted"/>
<organism evidence="1">
    <name type="scientific">Rhizophora mucronata</name>
    <name type="common">Asiatic mangrove</name>
    <dbReference type="NCBI Taxonomy" id="61149"/>
    <lineage>
        <taxon>Eukaryota</taxon>
        <taxon>Viridiplantae</taxon>
        <taxon>Streptophyta</taxon>
        <taxon>Embryophyta</taxon>
        <taxon>Tracheophyta</taxon>
        <taxon>Spermatophyta</taxon>
        <taxon>Magnoliopsida</taxon>
        <taxon>eudicotyledons</taxon>
        <taxon>Gunneridae</taxon>
        <taxon>Pentapetalae</taxon>
        <taxon>rosids</taxon>
        <taxon>fabids</taxon>
        <taxon>Malpighiales</taxon>
        <taxon>Rhizophoraceae</taxon>
        <taxon>Rhizophora</taxon>
    </lineage>
</organism>
<protein>
    <submittedName>
        <fullName evidence="1">Uncharacterized protein</fullName>
    </submittedName>
</protein>
<evidence type="ECO:0000313" key="1">
    <source>
        <dbReference type="EMBL" id="MBW90645.1"/>
    </source>
</evidence>
<name>A0A2P2JAX5_RHIMU</name>
<dbReference type="AlphaFoldDB" id="A0A2P2JAX5"/>